<evidence type="ECO:0000313" key="2">
    <source>
        <dbReference type="Proteomes" id="UP001357485"/>
    </source>
</evidence>
<reference evidence="1 2" key="1">
    <citation type="submission" date="2023-08" db="EMBL/GenBank/DDBJ databases">
        <title>Black Yeasts Isolated from many extreme environments.</title>
        <authorList>
            <person name="Coleine C."/>
            <person name="Stajich J.E."/>
            <person name="Selbmann L."/>
        </authorList>
    </citation>
    <scope>NUCLEOTIDE SEQUENCE [LARGE SCALE GENOMIC DNA]</scope>
    <source>
        <strain evidence="1 2">CCFEE 536</strain>
    </source>
</reference>
<dbReference type="Pfam" id="PF08634">
    <property type="entry name" value="Pet127"/>
    <property type="match status" value="1"/>
</dbReference>
<organism evidence="1 2">
    <name type="scientific">Cryomyces antarcticus</name>
    <dbReference type="NCBI Taxonomy" id="329879"/>
    <lineage>
        <taxon>Eukaryota</taxon>
        <taxon>Fungi</taxon>
        <taxon>Dikarya</taxon>
        <taxon>Ascomycota</taxon>
        <taxon>Pezizomycotina</taxon>
        <taxon>Dothideomycetes</taxon>
        <taxon>Dothideomycetes incertae sedis</taxon>
        <taxon>Cryomyces</taxon>
    </lineage>
</organism>
<sequence>MPVAEFDFGSLKDYVTSSHDRILSKIAKENGKKYVGSTSSMTGSLSHFHYLLSQWRKINTRMLSRGFPEKFETFTLLNRCPSAIFLRWKNGTHAIDADKEFDSANVLMMLGRSMEKLLVLPKDHFERYRTSDPREVTEEERHGPEAYHYSTMGDFLMRSQLDAYDPRLPGTGMFDLKTRAVVSIRMDTISYEQGAGYQIRHNQGQWESFEREYYDMIRSTMLKYSLQVRMGRMDGIFLAYHNVERIFGFQYVSISEMDLALHGQSDTVLGDQEFKISLELLNKILDRATAKFPEQSIRIHFETRDAVVPFMYIFAEP</sequence>
<protein>
    <submittedName>
        <fullName evidence="1">Uncharacterized protein</fullName>
    </submittedName>
</protein>
<feature type="non-terminal residue" evidence="1">
    <location>
        <position position="317"/>
    </location>
</feature>
<dbReference type="EMBL" id="JAVRRA010009582">
    <property type="protein sequence ID" value="KAK5246947.1"/>
    <property type="molecule type" value="Genomic_DNA"/>
</dbReference>
<dbReference type="PANTHER" id="PTHR31014:SF0">
    <property type="entry name" value="MITOCHONDRIAL TRANSLATION SYSTEM COMPONENT PET127-RELATED"/>
    <property type="match status" value="1"/>
</dbReference>
<dbReference type="PANTHER" id="PTHR31014">
    <property type="entry name" value="MITOCHONDRIAL TRANSLATION SYSTEM COMPONENT PET127-RELATED"/>
    <property type="match status" value="1"/>
</dbReference>
<evidence type="ECO:0000313" key="1">
    <source>
        <dbReference type="EMBL" id="KAK5246947.1"/>
    </source>
</evidence>
<gene>
    <name evidence="1" type="ORF">LTR16_006894</name>
</gene>
<dbReference type="Proteomes" id="UP001357485">
    <property type="component" value="Unassembled WGS sequence"/>
</dbReference>
<dbReference type="InterPro" id="IPR013943">
    <property type="entry name" value="Pet127"/>
</dbReference>
<proteinExistence type="predicted"/>
<comment type="caution">
    <text evidence="1">The sequence shown here is derived from an EMBL/GenBank/DDBJ whole genome shotgun (WGS) entry which is preliminary data.</text>
</comment>
<accession>A0ABR0LVP4</accession>
<name>A0ABR0LVP4_9PEZI</name>
<keyword evidence="2" id="KW-1185">Reference proteome</keyword>